<evidence type="ECO:0000256" key="1">
    <source>
        <dbReference type="SAM" id="SignalP"/>
    </source>
</evidence>
<accession>A0A0A0EDG0</accession>
<organism evidence="2 3">
    <name type="scientific">Pseudooceanicola atlanticus</name>
    <dbReference type="NCBI Taxonomy" id="1461694"/>
    <lineage>
        <taxon>Bacteria</taxon>
        <taxon>Pseudomonadati</taxon>
        <taxon>Pseudomonadota</taxon>
        <taxon>Alphaproteobacteria</taxon>
        <taxon>Rhodobacterales</taxon>
        <taxon>Paracoccaceae</taxon>
        <taxon>Pseudooceanicola</taxon>
    </lineage>
</organism>
<dbReference type="AlphaFoldDB" id="A0A0A0EDG0"/>
<reference evidence="2 3" key="1">
    <citation type="journal article" date="2015" name="Antonie Van Leeuwenhoek">
        <title>Pseudooceanicola atlanticus gen. nov. sp. nov., isolated from surface seawater of the Atlantic Ocean and reclassification of Oceanicola batsensis, Oceanicola marinus, Oceanicola nitratireducens, Oceanicola nanhaiensis, Oceanicola antarcticus and Oceanicola flagellatus, as Pseudooceanicola batsensis comb. nov., Pseudooceanicola marinus comb. nov., Pseudooceanicola nitratireducens comb. nov., Pseudooceanicola nanhaiensis comb. nov., Pseudooceanicola antarcticus comb. nov., and Pseudooceanicola flagellatus comb. nov.</title>
        <authorList>
            <person name="Lai Q."/>
            <person name="Li G."/>
            <person name="Liu X."/>
            <person name="Du Y."/>
            <person name="Sun F."/>
            <person name="Shao Z."/>
        </authorList>
    </citation>
    <scope>NUCLEOTIDE SEQUENCE [LARGE SCALE GENOMIC DNA]</scope>
    <source>
        <strain evidence="2 3">22II-s11g</strain>
    </source>
</reference>
<keyword evidence="1" id="KW-0732">Signal</keyword>
<comment type="caution">
    <text evidence="2">The sequence shown here is derived from an EMBL/GenBank/DDBJ whole genome shotgun (WGS) entry which is preliminary data.</text>
</comment>
<dbReference type="RefSeq" id="WP_043750543.1">
    <property type="nucleotide sequence ID" value="NZ_AQQX01000005.1"/>
</dbReference>
<dbReference type="EMBL" id="AQQX01000005">
    <property type="protein sequence ID" value="KGM48133.1"/>
    <property type="molecule type" value="Genomic_DNA"/>
</dbReference>
<dbReference type="SUPFAM" id="SSF81901">
    <property type="entry name" value="HCP-like"/>
    <property type="match status" value="1"/>
</dbReference>
<feature type="chain" id="PRO_5001962114" description="Sel1 repeat family protein" evidence="1">
    <location>
        <begin position="19"/>
        <end position="180"/>
    </location>
</feature>
<evidence type="ECO:0000313" key="2">
    <source>
        <dbReference type="EMBL" id="KGM48133.1"/>
    </source>
</evidence>
<gene>
    <name evidence="2" type="ORF">ATO9_14245</name>
</gene>
<sequence length="180" mass="19227">MKHALILAALLVATPALAEEDPNAHGTLNPDEMTWQSNVDKARKGKIDMMVCASGYLMTKSGDHASARAIFEACAAAGYTGAMTWMSQLDNNGLGGDYDPDAAAEWDRRAAEAGDPVGKFNYGLDLMRGHGVAKDEALGRQYVDTAAAEGLDVAKRLQGAGYDLDEVTPDADDWKYAPLF</sequence>
<dbReference type="Proteomes" id="UP000030004">
    <property type="component" value="Unassembled WGS sequence"/>
</dbReference>
<evidence type="ECO:0008006" key="4">
    <source>
        <dbReference type="Google" id="ProtNLM"/>
    </source>
</evidence>
<name>A0A0A0EDG0_9RHOB</name>
<dbReference type="InterPro" id="IPR011990">
    <property type="entry name" value="TPR-like_helical_dom_sf"/>
</dbReference>
<dbReference type="Gene3D" id="1.25.40.10">
    <property type="entry name" value="Tetratricopeptide repeat domain"/>
    <property type="match status" value="1"/>
</dbReference>
<proteinExistence type="predicted"/>
<evidence type="ECO:0000313" key="3">
    <source>
        <dbReference type="Proteomes" id="UP000030004"/>
    </source>
</evidence>
<dbReference type="STRING" id="1461694.ATO9_14245"/>
<protein>
    <recommendedName>
        <fullName evidence="4">Sel1 repeat family protein</fullName>
    </recommendedName>
</protein>
<dbReference type="eggNOG" id="COG0790">
    <property type="taxonomic scope" value="Bacteria"/>
</dbReference>
<keyword evidence="3" id="KW-1185">Reference proteome</keyword>
<feature type="signal peptide" evidence="1">
    <location>
        <begin position="1"/>
        <end position="18"/>
    </location>
</feature>
<dbReference type="OrthoDB" id="7848989at2"/>